<accession>A0ACD5GT01</accession>
<proteinExistence type="predicted"/>
<keyword evidence="2" id="KW-1185">Reference proteome</keyword>
<sequence>MMRYSPKPATVVFWVILAVTFLVWVLRGIGVLTFIPGWTIWVLILLSIVAGIVQGLRTWR</sequence>
<evidence type="ECO:0000313" key="2">
    <source>
        <dbReference type="Proteomes" id="UP000095472"/>
    </source>
</evidence>
<protein>
    <submittedName>
        <fullName evidence="1">Uncharacterized protein</fullName>
    </submittedName>
</protein>
<organism evidence="1 2">
    <name type="scientific">Desertifilum tharense IPPAS B-1220</name>
    <dbReference type="NCBI Taxonomy" id="1781255"/>
    <lineage>
        <taxon>Bacteria</taxon>
        <taxon>Bacillati</taxon>
        <taxon>Cyanobacteriota</taxon>
        <taxon>Cyanophyceae</taxon>
        <taxon>Desertifilales</taxon>
        <taxon>Desertifilaceae</taxon>
        <taxon>Desertifilum</taxon>
    </lineage>
</organism>
<dbReference type="EMBL" id="CP182909">
    <property type="protein sequence ID" value="XPM63772.1"/>
    <property type="molecule type" value="Genomic_DNA"/>
</dbReference>
<reference evidence="1 2" key="1">
    <citation type="journal article" date="2016" name="Genome Announc.">
        <title>Draft Genome Sequence of the Thermotolerant Cyanobacterium Desertifilum sp. IPPAS B-1220.</title>
        <authorList>
            <person name="Mironov K.S."/>
            <person name="Sinetova M.A."/>
            <person name="Bolatkhan K."/>
            <person name="Zayadan B.K."/>
            <person name="Ustinova V.V."/>
            <person name="Kupriyanova E.V."/>
            <person name="Skrypnik A.N."/>
            <person name="Gogoleva N.E."/>
            <person name="Gogolev Y.V."/>
            <person name="Los D.A."/>
        </authorList>
    </citation>
    <scope>NUCLEOTIDE SEQUENCE [LARGE SCALE GENOMIC DNA]</scope>
    <source>
        <strain evidence="1 2">IPPAS B-1220</strain>
    </source>
</reference>
<gene>
    <name evidence="1" type="ORF">BH720_032025</name>
</gene>
<evidence type="ECO:0000313" key="1">
    <source>
        <dbReference type="EMBL" id="XPM63772.1"/>
    </source>
</evidence>
<name>A0ACD5GT01_9CYAN</name>
<dbReference type="Proteomes" id="UP000095472">
    <property type="component" value="Chromosome"/>
</dbReference>